<dbReference type="Proteomes" id="UP001470230">
    <property type="component" value="Unassembled WGS sequence"/>
</dbReference>
<dbReference type="EMBL" id="JAPFFF010000004">
    <property type="protein sequence ID" value="KAK8892698.1"/>
    <property type="molecule type" value="Genomic_DNA"/>
</dbReference>
<name>A0ABR2KPC8_9EUKA</name>
<accession>A0ABR2KPC8</accession>
<evidence type="ECO:0008006" key="3">
    <source>
        <dbReference type="Google" id="ProtNLM"/>
    </source>
</evidence>
<comment type="caution">
    <text evidence="1">The sequence shown here is derived from an EMBL/GenBank/DDBJ whole genome shotgun (WGS) entry which is preliminary data.</text>
</comment>
<gene>
    <name evidence="1" type="ORF">M9Y10_029938</name>
</gene>
<organism evidence="1 2">
    <name type="scientific">Tritrichomonas musculus</name>
    <dbReference type="NCBI Taxonomy" id="1915356"/>
    <lineage>
        <taxon>Eukaryota</taxon>
        <taxon>Metamonada</taxon>
        <taxon>Parabasalia</taxon>
        <taxon>Tritrichomonadida</taxon>
        <taxon>Tritrichomonadidae</taxon>
        <taxon>Tritrichomonas</taxon>
    </lineage>
</organism>
<keyword evidence="2" id="KW-1185">Reference proteome</keyword>
<proteinExistence type="predicted"/>
<evidence type="ECO:0000313" key="1">
    <source>
        <dbReference type="EMBL" id="KAK8892698.1"/>
    </source>
</evidence>
<reference evidence="1 2" key="1">
    <citation type="submission" date="2024-04" db="EMBL/GenBank/DDBJ databases">
        <title>Tritrichomonas musculus Genome.</title>
        <authorList>
            <person name="Alves-Ferreira E."/>
            <person name="Grigg M."/>
            <person name="Lorenzi H."/>
            <person name="Galac M."/>
        </authorList>
    </citation>
    <scope>NUCLEOTIDE SEQUENCE [LARGE SCALE GENOMIC DNA]</scope>
    <source>
        <strain evidence="1 2">EAF2021</strain>
    </source>
</reference>
<sequence>MIDSSNCPNLSNKQIKSINIKEIGEDHSKKLVQMIYDTKRFDCLTSIQINDLKLKLFNKNIQKQLIHQCAKQFNIDLIQSIDFLIFEDLKIILLDLNNAKKLEYLTEEQIKQINIYYIDNEQLIQSMFMTSSFAKYFTNGAIEKIDDELFKMIDFGNVEVGFLNKVVMLMLKKLVSDQIKQIIIDNLYPNVKEYFLKTELKQISKNQLQNIDLNDTINLLNKIILCRCEDLSSIQVKTIPIKKLKIEAQIKLLKLKSKDLLDDQIQFFDVTNTEISDILLTDFFFKMVQEQINSVDISKTSLKNQVKILNKDCIFFENLSENIIQNVDLIQLKSFNYTIYYELILLKSKLFTVHQFMVIDWLDNSNGNNPPIDFLTPAKFFISHFKKCNISCEYLLEDIKITKELLSIIPKEILVAILNSRIIHNSIDEYYCIDDFIPIIEIMFQNNLNFICSVNFILINWTTKLHSIISKKIHLLKPAAFSNEAVIILLKHYIMELNIKTLQNLDLFDVPGSIIENSLIERALDFDIHQFENINYYNHLGIREDLQYLQMNDISSVSLINLNEALINFLVNKKLNLLTKSQIRQIKIMELNSNMEDKLIKEKVTMLDEIQVKYIRICRLSNDSLALVIINRFKDMSRDQIRNINIKKLSGVSLSFYIKEQIPLLGDIKKELCIETINQIDNDVFIQFLEIYMKKLSLKQIQGINNLKLSNSKIAAYLLKNNCRSLTKDQIGYILDNNNIFILNSELVDAKCDKLLRESHHFKYIPKDKLNSVIDFGNVENIYELLHDDLENEINDENVKLMNIEKVFTNIQLQYVEKLIKSCGNKFSNQQFHQLDTKNIFIIKTVLQNYLQNRLSSNQIHLIELEKLDENELFTLINDRSTDLTKDQIKLKCITNIMNMIDEKDLIKFIREHILDFSEQQIHSFQYNSNEINAILFIYRAADVSVDLIQSSNLFLNSPIDQEIQKEKCIKNVLTLISDAKRLKDLSENQFNKVINYKNKSILVEILEQNLQNRITKENAKVINLKDVIQECNNNQNLIVNLFESCHQNFTKNQLNSLDFKDKFTNQLIIQFKLFKQLSEKNQSEIDLNIIFNSNDQNLVAMINDPIKNDFDNAIIGLLIYRYMTEPNQYLEAYLTPLFSQRKHYDIFYAKFVLIAETKFGSNGLRFSRIAKNLFQKFEERSVINGLRQKKKIYWNCSEFGKFVFVITPDDFQKIIWQKLKCIDLEEARKIINSSRKLFSSLENEYKFKIWEFKVVKTNDDGIEKEEIVVDTSQSLLKKIYNMFYW</sequence>
<evidence type="ECO:0000313" key="2">
    <source>
        <dbReference type="Proteomes" id="UP001470230"/>
    </source>
</evidence>
<protein>
    <recommendedName>
        <fullName evidence="3">HECT domain-containing protein</fullName>
    </recommendedName>
</protein>